<keyword evidence="10" id="KW-0833">Ubl conjugation pathway</keyword>
<evidence type="ECO:0000256" key="14">
    <source>
        <dbReference type="PROSITE-ProRule" id="PRU00228"/>
    </source>
</evidence>
<dbReference type="OrthoDB" id="661148at2759"/>
<reference evidence="22" key="1">
    <citation type="submission" date="2025-08" db="UniProtKB">
        <authorList>
            <consortium name="RefSeq"/>
        </authorList>
    </citation>
    <scope>IDENTIFICATION</scope>
    <source>
        <tissue evidence="22">Whole sample</tissue>
    </source>
</reference>
<sequence>MDNGVRVIRGPDWSHGNDDGGQGFVGTVIKISKEERTCLVQWDYHGNVTKCLAEGEEGQQELRIIDIQQSGIYFETVTCNECGRSGLLGFRWKCVECTDYDLCTTCYMEDAHDKNHMFVRYESSMTACIPCPARSKSKKTKLYGIGPNAVVKIFPPTKDQDQKEGKVVQYTSFGRLSNGGVEVDWSGTVSKHKLGADGIVELIMVEPFLLGTVYTDHLPLGDLSLPKQSYINVGDKVQVNINTDSLKQLNKEFGGWNDEMEKIVGEIGEVRKVLRGNTLEVQFKNCSRPWNIYRQACTKVSTVSNGDVVRVIDDLNQLQRIQGKHGVWQEEMKKLPTKLGKVYDVDLEGTLYVKFPNLGEYLLSPSCCVKQYNPPKIQFDDEGMGASSSAESRGATAAASEKKCGMVFDIGIRVVRGQNWSWGDQDGGEGHLGTVVEIGHEESAAKVPPQCVQVQWDKGYRNMYRVGYELQYDLRIYDTSALGIKHDRTCTDPSCEEPEIFGMLWQCSQCEDVVLCSKCYHSDKHDIIHKFTRFDYAGHAGCSVPKRQLSSRQKVFGIFENAKVTRGIDWRWENQDGGEGNEGVVIAIVNFSLDTDHDGVEVTWGSGHTNVYRLGYKGCVDVKASESACGGFYYKDHLPIFKLPDQPRPGPSQAAREGGAAAGGEGAAPEEDGRLKKGDKVKIGVDLDTLQAVLKESKNWNERIVECIGVDGTILIVNGQQITVDFGGKKWTLHEMTLAKIEQYEKDQLVQVENDATNVCHLQNGHGPWNDGMKKFLGKKGRVVMVDGDGDVTVVFGKEEIKFNPECLRPAKGSPDDFEGKEDVVKEVKEKKEEEEEEERRRKRRKEEEEEEEKRKGTQQRDAVMNSTPEESLLYSRQQLPENQSPPPEELSDDEMGGLQEKFVEALKEKRWRDVLEILKKAPKLVHCTFDNGYTPLTMVCDQDRCDLSVVEAMLKYGAKTDIKYASPLLTAVRRKHIDVVQLLIEKGANPNIANNNGQTAAHIAVQIKNNAMLKTLQDKCDFNICDKLGDSPVSDAITIGDPDIMDTIFQWPQINLKFENKLGFSPIHLAARKGDAHAVQLILQKCPDAANTQKNDGYTALHLAACMDHSEVAKILLKKNARTFAQTDHEGQTPLHIAAVYGSSRTARCLIEEGKANVNATDMNGNNALHLCLMERPALMEFAKMQDSGQRNSSTLELEKLEIASMLIQHNVQTELRNNQEKTPLEVAASATLREKVENLIKEKLNPSVRPKRYKCQVCEEEDAGTQLKPCNCRLCEDCIPKKLKKCPNCTLIKRDIMSSKVAKRSGFAEKMKKVTDNQTPNRKVNKPQTERKRRERINKCLGQLKSLVFKATGKDEKKYPRLEKADILEMAVNHLYALNGKDCNIGGKETEDRYREGYSRCIGEVLQCLRFERGIDVVTKTNLINHLTVSLTQLSANPEAGYINQGFELSVDSDSSSVSGSGKFAHATSEGVQEVPAFVQPKFAEVYFQDQNLYMDFYNAPLDVRNPEVNPLIAERIPGIECQLPCSPFRSEFGVPLHTSTPVAKKRLGVVPDFPALEEINLSDCVATSSSSDSGNSGPWRPW</sequence>
<evidence type="ECO:0000256" key="1">
    <source>
        <dbReference type="ARBA" id="ARBA00000900"/>
    </source>
</evidence>
<dbReference type="PROSITE" id="PS50888">
    <property type="entry name" value="BHLH"/>
    <property type="match status" value="1"/>
</dbReference>
<dbReference type="Gene3D" id="1.25.40.20">
    <property type="entry name" value="Ankyrin repeat-containing domain"/>
    <property type="match status" value="2"/>
</dbReference>
<dbReference type="PROSITE" id="PS50089">
    <property type="entry name" value="ZF_RING_2"/>
    <property type="match status" value="1"/>
</dbReference>
<evidence type="ECO:0000313" key="21">
    <source>
        <dbReference type="Proteomes" id="UP000694844"/>
    </source>
</evidence>
<feature type="repeat" description="ANK" evidence="13">
    <location>
        <begin position="932"/>
        <end position="966"/>
    </location>
</feature>
<feature type="domain" description="RING-type" evidence="16">
    <location>
        <begin position="1257"/>
        <end position="1292"/>
    </location>
</feature>
<feature type="domain" description="MIB/HERC2" evidence="20">
    <location>
        <begin position="1"/>
        <end position="68"/>
    </location>
</feature>
<feature type="repeat" description="ANK" evidence="13">
    <location>
        <begin position="1097"/>
        <end position="1129"/>
    </location>
</feature>
<dbReference type="Gene3D" id="3.30.60.90">
    <property type="match status" value="2"/>
</dbReference>
<name>A0A8B8F0B8_CRAVI</name>
<evidence type="ECO:0000259" key="19">
    <source>
        <dbReference type="PROSITE" id="PS51054"/>
    </source>
</evidence>
<feature type="domain" description="MIB/HERC2" evidence="20">
    <location>
        <begin position="550"/>
        <end position="628"/>
    </location>
</feature>
<dbReference type="Gene3D" id="4.10.280.10">
    <property type="entry name" value="Helix-loop-helix DNA-binding domain"/>
    <property type="match status" value="1"/>
</dbReference>
<evidence type="ECO:0000256" key="2">
    <source>
        <dbReference type="ARBA" id="ARBA00004496"/>
    </source>
</evidence>
<evidence type="ECO:0000259" key="18">
    <source>
        <dbReference type="PROSITE" id="PS50888"/>
    </source>
</evidence>
<comment type="catalytic activity">
    <reaction evidence="1">
        <text>S-ubiquitinyl-[E2 ubiquitin-conjugating enzyme]-L-cysteine + [acceptor protein]-L-lysine = [E2 ubiquitin-conjugating enzyme]-L-cysteine + N(6)-ubiquitinyl-[acceptor protein]-L-lysine.</text>
        <dbReference type="EC" id="2.3.2.27"/>
    </reaction>
</comment>
<dbReference type="SUPFAM" id="SSF159034">
    <property type="entry name" value="Mib/herc2 domain-like"/>
    <property type="match status" value="3"/>
</dbReference>
<dbReference type="FunFam" id="2.30.30.40:FF:000078">
    <property type="entry name" value="Putative e3 ubiquitin-protein ligase mib2"/>
    <property type="match status" value="1"/>
</dbReference>
<keyword evidence="7" id="KW-0479">Metal-binding</keyword>
<feature type="region of interest" description="Disordered" evidence="15">
    <location>
        <begin position="806"/>
        <end position="871"/>
    </location>
</feature>
<dbReference type="InterPro" id="IPR040847">
    <property type="entry name" value="SH3_15"/>
</dbReference>
<evidence type="ECO:0000256" key="7">
    <source>
        <dbReference type="ARBA" id="ARBA00022723"/>
    </source>
</evidence>
<keyword evidence="6" id="KW-0808">Transferase</keyword>
<dbReference type="InterPro" id="IPR001841">
    <property type="entry name" value="Znf_RING"/>
</dbReference>
<dbReference type="Proteomes" id="UP000694844">
    <property type="component" value="Chromosome 5"/>
</dbReference>
<dbReference type="GO" id="GO:0007219">
    <property type="term" value="P:Notch signaling pathway"/>
    <property type="evidence" value="ECO:0007669"/>
    <property type="project" value="UniProtKB-KW"/>
</dbReference>
<dbReference type="Pfam" id="PF00010">
    <property type="entry name" value="HLH"/>
    <property type="match status" value="1"/>
</dbReference>
<dbReference type="Gene3D" id="2.30.30.40">
    <property type="entry name" value="SH3 Domains"/>
    <property type="match status" value="3"/>
</dbReference>
<organism evidence="21 22">
    <name type="scientific">Crassostrea virginica</name>
    <name type="common">Eastern oyster</name>
    <dbReference type="NCBI Taxonomy" id="6565"/>
    <lineage>
        <taxon>Eukaryota</taxon>
        <taxon>Metazoa</taxon>
        <taxon>Spiralia</taxon>
        <taxon>Lophotrochozoa</taxon>
        <taxon>Mollusca</taxon>
        <taxon>Bivalvia</taxon>
        <taxon>Autobranchia</taxon>
        <taxon>Pteriomorphia</taxon>
        <taxon>Ostreida</taxon>
        <taxon>Ostreoidea</taxon>
        <taxon>Ostreidae</taxon>
        <taxon>Crassostrea</taxon>
    </lineage>
</organism>
<dbReference type="GO" id="GO:0016567">
    <property type="term" value="P:protein ubiquitination"/>
    <property type="evidence" value="ECO:0007669"/>
    <property type="project" value="UniProtKB-UniPathway"/>
</dbReference>
<dbReference type="SMART" id="SM00511">
    <property type="entry name" value="ORANGE"/>
    <property type="match status" value="1"/>
</dbReference>
<dbReference type="RefSeq" id="XP_022345686.1">
    <property type="nucleotide sequence ID" value="XM_022489978.1"/>
</dbReference>
<evidence type="ECO:0000256" key="6">
    <source>
        <dbReference type="ARBA" id="ARBA00022679"/>
    </source>
</evidence>
<keyword evidence="13" id="KW-0040">ANK repeat</keyword>
<comment type="subcellular location">
    <subcellularLocation>
        <location evidence="2">Cytoplasm</location>
    </subcellularLocation>
</comment>
<dbReference type="GO" id="GO:0046983">
    <property type="term" value="F:protein dimerization activity"/>
    <property type="evidence" value="ECO:0007669"/>
    <property type="project" value="InterPro"/>
</dbReference>
<dbReference type="PANTHER" id="PTHR24202:SF4">
    <property type="entry name" value="E3 UBIQUITIN-PROTEIN LIGASE MIB2-RELATED"/>
    <property type="match status" value="1"/>
</dbReference>
<feature type="repeat" description="ANK" evidence="13">
    <location>
        <begin position="964"/>
        <end position="996"/>
    </location>
</feature>
<dbReference type="InterPro" id="IPR003650">
    <property type="entry name" value="Orange_dom"/>
</dbReference>
<dbReference type="SMART" id="SM00248">
    <property type="entry name" value="ANK"/>
    <property type="match status" value="8"/>
</dbReference>
<keyword evidence="8" id="KW-0677">Repeat</keyword>
<feature type="domain" description="BHLH" evidence="18">
    <location>
        <begin position="1323"/>
        <end position="1380"/>
    </location>
</feature>
<feature type="region of interest" description="Disordered" evidence="15">
    <location>
        <begin position="1313"/>
        <end position="1334"/>
    </location>
</feature>
<feature type="domain" description="ZZ-type" evidence="17">
    <location>
        <begin position="74"/>
        <end position="126"/>
    </location>
</feature>
<dbReference type="CDD" id="cd11410">
    <property type="entry name" value="bHLH_O_HES"/>
    <property type="match status" value="1"/>
</dbReference>
<dbReference type="PROSITE" id="PS51416">
    <property type="entry name" value="MIB_HERC2"/>
    <property type="match status" value="3"/>
</dbReference>
<dbReference type="PROSITE" id="PS51054">
    <property type="entry name" value="ORANGE"/>
    <property type="match status" value="1"/>
</dbReference>
<evidence type="ECO:0000259" key="20">
    <source>
        <dbReference type="PROSITE" id="PS51416"/>
    </source>
</evidence>
<feature type="compositionally biased region" description="Basic and acidic residues" evidence="15">
    <location>
        <begin position="821"/>
        <end position="832"/>
    </location>
</feature>
<keyword evidence="5" id="KW-0963">Cytoplasm</keyword>
<evidence type="ECO:0000256" key="8">
    <source>
        <dbReference type="ARBA" id="ARBA00022737"/>
    </source>
</evidence>
<accession>A0A8B8F0B8</accession>
<dbReference type="InterPro" id="IPR043145">
    <property type="entry name" value="Znf_ZZ_sf"/>
</dbReference>
<evidence type="ECO:0000256" key="4">
    <source>
        <dbReference type="ARBA" id="ARBA00012483"/>
    </source>
</evidence>
<dbReference type="Pfam" id="PF12796">
    <property type="entry name" value="Ank_2"/>
    <property type="match status" value="2"/>
</dbReference>
<evidence type="ECO:0000256" key="11">
    <source>
        <dbReference type="ARBA" id="ARBA00022833"/>
    </source>
</evidence>
<evidence type="ECO:0000259" key="17">
    <source>
        <dbReference type="PROSITE" id="PS50135"/>
    </source>
</evidence>
<comment type="pathway">
    <text evidence="3">Protein modification; protein ubiquitination.</text>
</comment>
<dbReference type="GeneID" id="111138141"/>
<feature type="domain" description="Orange" evidence="19">
    <location>
        <begin position="1396"/>
        <end position="1429"/>
    </location>
</feature>
<evidence type="ECO:0000256" key="10">
    <source>
        <dbReference type="ARBA" id="ARBA00022786"/>
    </source>
</evidence>
<keyword evidence="11" id="KW-0862">Zinc</keyword>
<dbReference type="KEGG" id="cvn:111138141"/>
<dbReference type="InterPro" id="IPR002110">
    <property type="entry name" value="Ankyrin_rpt"/>
</dbReference>
<evidence type="ECO:0000256" key="13">
    <source>
        <dbReference type="PROSITE-ProRule" id="PRU00023"/>
    </source>
</evidence>
<dbReference type="GO" id="GO:0061630">
    <property type="term" value="F:ubiquitin protein ligase activity"/>
    <property type="evidence" value="ECO:0007669"/>
    <property type="project" value="UniProtKB-EC"/>
</dbReference>
<evidence type="ECO:0000256" key="9">
    <source>
        <dbReference type="ARBA" id="ARBA00022771"/>
    </source>
</evidence>
<dbReference type="PROSITE" id="PS50135">
    <property type="entry name" value="ZF_ZZ_2"/>
    <property type="match status" value="1"/>
</dbReference>
<dbReference type="SMART" id="SM00291">
    <property type="entry name" value="ZnF_ZZ"/>
    <property type="match status" value="2"/>
</dbReference>
<keyword evidence="21" id="KW-1185">Reference proteome</keyword>
<dbReference type="SMART" id="SM00184">
    <property type="entry name" value="RING"/>
    <property type="match status" value="1"/>
</dbReference>
<evidence type="ECO:0000256" key="3">
    <source>
        <dbReference type="ARBA" id="ARBA00004906"/>
    </source>
</evidence>
<dbReference type="PROSITE" id="PS50297">
    <property type="entry name" value="ANK_REP_REGION"/>
    <property type="match status" value="4"/>
</dbReference>
<evidence type="ECO:0000259" key="16">
    <source>
        <dbReference type="PROSITE" id="PS50089"/>
    </source>
</evidence>
<dbReference type="EC" id="2.3.2.27" evidence="4"/>
<dbReference type="SUPFAM" id="SSF48403">
    <property type="entry name" value="Ankyrin repeat"/>
    <property type="match status" value="1"/>
</dbReference>
<dbReference type="InterPro" id="IPR000433">
    <property type="entry name" value="Znf_ZZ"/>
</dbReference>
<evidence type="ECO:0000313" key="22">
    <source>
        <dbReference type="RefSeq" id="XP_022345686.1"/>
    </source>
</evidence>
<evidence type="ECO:0000256" key="15">
    <source>
        <dbReference type="SAM" id="MobiDB-lite"/>
    </source>
</evidence>
<dbReference type="GO" id="GO:0006355">
    <property type="term" value="P:regulation of DNA-templated transcription"/>
    <property type="evidence" value="ECO:0007669"/>
    <property type="project" value="InterPro"/>
</dbReference>
<dbReference type="InterPro" id="IPR037252">
    <property type="entry name" value="Mib_Herc2_sf"/>
</dbReference>
<dbReference type="Pfam" id="PF13637">
    <property type="entry name" value="Ank_4"/>
    <property type="match status" value="1"/>
</dbReference>
<dbReference type="UniPathway" id="UPA00143"/>
<gene>
    <name evidence="22" type="primary">LOC111138141</name>
</gene>
<dbReference type="GO" id="GO:0008270">
    <property type="term" value="F:zinc ion binding"/>
    <property type="evidence" value="ECO:0007669"/>
    <property type="project" value="UniProtKB-KW"/>
</dbReference>
<dbReference type="SUPFAM" id="SSF47459">
    <property type="entry name" value="HLH, helix-loop-helix DNA-binding domain"/>
    <property type="match status" value="1"/>
</dbReference>
<dbReference type="PROSITE" id="PS50088">
    <property type="entry name" value="ANK_REPEAT"/>
    <property type="match status" value="5"/>
</dbReference>
<dbReference type="InterPro" id="IPR036770">
    <property type="entry name" value="Ankyrin_rpt-contain_sf"/>
</dbReference>
<feature type="domain" description="MIB/HERC2" evidence="20">
    <location>
        <begin position="400"/>
        <end position="480"/>
    </location>
</feature>
<evidence type="ECO:0000256" key="5">
    <source>
        <dbReference type="ARBA" id="ARBA00022490"/>
    </source>
</evidence>
<dbReference type="InterPro" id="IPR036638">
    <property type="entry name" value="HLH_DNA-bd_sf"/>
</dbReference>
<evidence type="ECO:0000256" key="12">
    <source>
        <dbReference type="ARBA" id="ARBA00022976"/>
    </source>
</evidence>
<dbReference type="PANTHER" id="PTHR24202">
    <property type="entry name" value="E3 UBIQUITIN-PROTEIN LIGASE MIB2"/>
    <property type="match status" value="1"/>
</dbReference>
<dbReference type="Pfam" id="PF06701">
    <property type="entry name" value="MIB_HERC2"/>
    <property type="match status" value="3"/>
</dbReference>
<dbReference type="SUPFAM" id="SSF158457">
    <property type="entry name" value="Orange domain-like"/>
    <property type="match status" value="1"/>
</dbReference>
<proteinExistence type="predicted"/>
<keyword evidence="12" id="KW-0914">Notch signaling pathway</keyword>
<dbReference type="InterPro" id="IPR011598">
    <property type="entry name" value="bHLH_dom"/>
</dbReference>
<dbReference type="PROSITE" id="PS01357">
    <property type="entry name" value="ZF_ZZ_1"/>
    <property type="match status" value="1"/>
</dbReference>
<dbReference type="Pfam" id="PF18346">
    <property type="entry name" value="SH3_15"/>
    <property type="match status" value="3"/>
</dbReference>
<protein>
    <recommendedName>
        <fullName evidence="4">RING-type E3 ubiquitin transferase</fullName>
        <ecNumber evidence="4">2.3.2.27</ecNumber>
    </recommendedName>
</protein>
<dbReference type="GO" id="GO:0003677">
    <property type="term" value="F:DNA binding"/>
    <property type="evidence" value="ECO:0007669"/>
    <property type="project" value="InterPro"/>
</dbReference>
<feature type="repeat" description="ANK" evidence="13">
    <location>
        <begin position="1131"/>
        <end position="1155"/>
    </location>
</feature>
<dbReference type="FunFam" id="2.30.30.40:FF:000044">
    <property type="entry name" value="E3 ubiquitin-protein ligase MIB2, putative"/>
    <property type="match status" value="1"/>
</dbReference>
<feature type="repeat" description="ANK" evidence="13">
    <location>
        <begin position="1063"/>
        <end position="1095"/>
    </location>
</feature>
<dbReference type="InterPro" id="IPR010606">
    <property type="entry name" value="Mib_Herc2"/>
</dbReference>
<dbReference type="SUPFAM" id="SSF57850">
    <property type="entry name" value="RING/U-box"/>
    <property type="match status" value="2"/>
</dbReference>
<dbReference type="Pfam" id="PF00569">
    <property type="entry name" value="ZZ"/>
    <property type="match status" value="1"/>
</dbReference>
<dbReference type="SMART" id="SM00353">
    <property type="entry name" value="HLH"/>
    <property type="match status" value="1"/>
</dbReference>
<keyword evidence="9 14" id="KW-0863">Zinc-finger</keyword>
<dbReference type="GO" id="GO:0005737">
    <property type="term" value="C:cytoplasm"/>
    <property type="evidence" value="ECO:0007669"/>
    <property type="project" value="UniProtKB-SubCell"/>
</dbReference>
<feature type="region of interest" description="Disordered" evidence="15">
    <location>
        <begin position="644"/>
        <end position="675"/>
    </location>
</feature>